<dbReference type="STRING" id="86259.A0A4Z1P968"/>
<organism evidence="3 4">
    <name type="scientific">Venturia nashicola</name>
    <dbReference type="NCBI Taxonomy" id="86259"/>
    <lineage>
        <taxon>Eukaryota</taxon>
        <taxon>Fungi</taxon>
        <taxon>Dikarya</taxon>
        <taxon>Ascomycota</taxon>
        <taxon>Pezizomycotina</taxon>
        <taxon>Dothideomycetes</taxon>
        <taxon>Pleosporomycetidae</taxon>
        <taxon>Venturiales</taxon>
        <taxon>Venturiaceae</taxon>
        <taxon>Venturia</taxon>
    </lineage>
</organism>
<name>A0A4Z1P968_9PEZI</name>
<feature type="chain" id="PRO_5021371217" evidence="1">
    <location>
        <begin position="21"/>
        <end position="378"/>
    </location>
</feature>
<proteinExistence type="predicted"/>
<sequence length="378" mass="41544">MYSAKALFLAFIPLLPFVSADIFYAQSDIYQGHTFFDRFDFFTDADPTEGYVDYKSRADAKNLGLISSTDTTATWGVGGGVLDPNDNTVRGRASVRLEGKTSYTKGLFIADIAHMPGNACGIWPAFWTLGSGPWPLNGEIDIIESVNQVTRNKASLHTGKTTCAINNIPMQGSIASRDCQTTHNGVMDNYVGCGIDSGSNAGFGDPFNAGNGGTYALQWTDTFIKTWFFPRGSEPDSFSCSAPDVSKFGTPDSFFSGCDIASNFKDNRLVFDTTFCGSWAGADGVYNTSGCPLTFSSSEPQWKSCKAQVAAHPETFDDGFWEVNSIKVFNETTRYIIVERYITIELFKPFVVSFEQAKPQLFAYRIIKRVKHSHEPSL</sequence>
<dbReference type="Gene3D" id="2.60.120.200">
    <property type="match status" value="1"/>
</dbReference>
<evidence type="ECO:0000259" key="2">
    <source>
        <dbReference type="PROSITE" id="PS51762"/>
    </source>
</evidence>
<dbReference type="GO" id="GO:0009251">
    <property type="term" value="P:glucan catabolic process"/>
    <property type="evidence" value="ECO:0007669"/>
    <property type="project" value="TreeGrafter"/>
</dbReference>
<dbReference type="AlphaFoldDB" id="A0A4Z1P968"/>
<dbReference type="Proteomes" id="UP000298493">
    <property type="component" value="Unassembled WGS sequence"/>
</dbReference>
<comment type="caution">
    <text evidence="3">The sequence shown here is derived from an EMBL/GenBank/DDBJ whole genome shotgun (WGS) entry which is preliminary data.</text>
</comment>
<keyword evidence="4" id="KW-1185">Reference proteome</keyword>
<dbReference type="GO" id="GO:0004553">
    <property type="term" value="F:hydrolase activity, hydrolyzing O-glycosyl compounds"/>
    <property type="evidence" value="ECO:0007669"/>
    <property type="project" value="InterPro"/>
</dbReference>
<evidence type="ECO:0000313" key="4">
    <source>
        <dbReference type="Proteomes" id="UP000298493"/>
    </source>
</evidence>
<dbReference type="InterPro" id="IPR050546">
    <property type="entry name" value="Glycosyl_Hydrlase_16"/>
</dbReference>
<keyword evidence="1" id="KW-0732">Signal</keyword>
<dbReference type="InterPro" id="IPR013320">
    <property type="entry name" value="ConA-like_dom_sf"/>
</dbReference>
<protein>
    <submittedName>
        <fullName evidence="3">Glycoside hydrolase family 16 protein</fullName>
    </submittedName>
</protein>
<accession>A0A4Z1P968</accession>
<dbReference type="SUPFAM" id="SSF49899">
    <property type="entry name" value="Concanavalin A-like lectins/glucanases"/>
    <property type="match status" value="1"/>
</dbReference>
<dbReference type="EMBL" id="SNSC02000003">
    <property type="protein sequence ID" value="TID25817.1"/>
    <property type="molecule type" value="Genomic_DNA"/>
</dbReference>
<dbReference type="InterPro" id="IPR000757">
    <property type="entry name" value="Beta-glucanase-like"/>
</dbReference>
<feature type="signal peptide" evidence="1">
    <location>
        <begin position="1"/>
        <end position="20"/>
    </location>
</feature>
<gene>
    <name evidence="3" type="ORF">E6O75_ATG03680</name>
</gene>
<dbReference type="PROSITE" id="PS51762">
    <property type="entry name" value="GH16_2"/>
    <property type="match status" value="1"/>
</dbReference>
<dbReference type="PANTHER" id="PTHR10963:SF24">
    <property type="entry name" value="GLYCOSIDASE C21B10.07-RELATED"/>
    <property type="match status" value="1"/>
</dbReference>
<evidence type="ECO:0000313" key="3">
    <source>
        <dbReference type="EMBL" id="TID25817.1"/>
    </source>
</evidence>
<reference evidence="3 4" key="1">
    <citation type="submission" date="2019-04" db="EMBL/GenBank/DDBJ databases">
        <title>High contiguity whole genome sequence and gene annotation resource for two Venturia nashicola isolates.</title>
        <authorList>
            <person name="Prokchorchik M."/>
            <person name="Won K."/>
            <person name="Lee Y."/>
            <person name="Choi E.D."/>
            <person name="Segonzac C."/>
            <person name="Sohn K.H."/>
        </authorList>
    </citation>
    <scope>NUCLEOTIDE SEQUENCE [LARGE SCALE GENOMIC DNA]</scope>
    <source>
        <strain evidence="3 4">PRI2</strain>
    </source>
</reference>
<dbReference type="Pfam" id="PF26113">
    <property type="entry name" value="GH16_XgeA"/>
    <property type="match status" value="1"/>
</dbReference>
<dbReference type="PANTHER" id="PTHR10963">
    <property type="entry name" value="GLYCOSYL HYDROLASE-RELATED"/>
    <property type="match status" value="1"/>
</dbReference>
<keyword evidence="3" id="KW-0378">Hydrolase</keyword>
<feature type="domain" description="GH16" evidence="2">
    <location>
        <begin position="23"/>
        <end position="288"/>
    </location>
</feature>
<evidence type="ECO:0000256" key="1">
    <source>
        <dbReference type="SAM" id="SignalP"/>
    </source>
</evidence>